<dbReference type="GO" id="GO:0006313">
    <property type="term" value="P:DNA transposition"/>
    <property type="evidence" value="ECO:0007669"/>
    <property type="project" value="InterPro"/>
</dbReference>
<dbReference type="Proteomes" id="UP000005090">
    <property type="component" value="Chromosome"/>
</dbReference>
<protein>
    <recommendedName>
        <fullName evidence="1">Transposase IS200-like domain-containing protein</fullName>
    </recommendedName>
</protein>
<dbReference type="SMART" id="SM01321">
    <property type="entry name" value="Y1_Tnp"/>
    <property type="match status" value="1"/>
</dbReference>
<dbReference type="eggNOG" id="COG1943">
    <property type="taxonomic scope" value="Bacteria"/>
</dbReference>
<feature type="domain" description="Transposase IS200-like" evidence="1">
    <location>
        <begin position="10"/>
        <end position="143"/>
    </location>
</feature>
<accession>H8GPG1</accession>
<organism evidence="2 3">
    <name type="scientific">Methylomicrobium album BG8</name>
    <dbReference type="NCBI Taxonomy" id="686340"/>
    <lineage>
        <taxon>Bacteria</taxon>
        <taxon>Pseudomonadati</taxon>
        <taxon>Pseudomonadota</taxon>
        <taxon>Gammaproteobacteria</taxon>
        <taxon>Methylococcales</taxon>
        <taxon>Methylococcaceae</taxon>
        <taxon>Methylomicrobium</taxon>
    </lineage>
</organism>
<dbReference type="NCBIfam" id="NF047646">
    <property type="entry name" value="REP_Tyr_transpos"/>
    <property type="match status" value="1"/>
</dbReference>
<dbReference type="HOGENOM" id="CLU_068226_5_0_6"/>
<dbReference type="InterPro" id="IPR036515">
    <property type="entry name" value="Transposase_17_sf"/>
</dbReference>
<keyword evidence="3" id="KW-1185">Reference proteome</keyword>
<dbReference type="RefSeq" id="WP_005373838.1">
    <property type="nucleotide sequence ID" value="NZ_CM001475.1"/>
</dbReference>
<dbReference type="AlphaFoldDB" id="H8GPG1"/>
<proteinExistence type="predicted"/>
<dbReference type="STRING" id="686340.Metal_3237"/>
<dbReference type="Gene3D" id="3.30.70.1290">
    <property type="entry name" value="Transposase IS200-like"/>
    <property type="match status" value="1"/>
</dbReference>
<dbReference type="InterPro" id="IPR052715">
    <property type="entry name" value="RAYT_transposase"/>
</dbReference>
<reference evidence="2 3" key="1">
    <citation type="journal article" date="2013" name="Genome Announc.">
        <title>Genome Sequence of the Obligate Gammaproteobacterial Methanotroph Methylomicrobium album Strain BG8.</title>
        <authorList>
            <person name="Kits K.D."/>
            <person name="Kalyuzhnaya M.G."/>
            <person name="Klotz M.G."/>
            <person name="Jetten M.S."/>
            <person name="Op den Camp H.J."/>
            <person name="Vuilleumier S."/>
            <person name="Bringel F."/>
            <person name="Dispirito A.A."/>
            <person name="Murrell J.C."/>
            <person name="Bruce D."/>
            <person name="Cheng J.F."/>
            <person name="Copeland A."/>
            <person name="Goodwin L."/>
            <person name="Hauser L."/>
            <person name="Lajus A."/>
            <person name="Land M.L."/>
            <person name="Lapidus A."/>
            <person name="Lucas S."/>
            <person name="Medigue C."/>
            <person name="Pitluck S."/>
            <person name="Woyke T."/>
            <person name="Zeytun A."/>
            <person name="Stein L.Y."/>
        </authorList>
    </citation>
    <scope>NUCLEOTIDE SEQUENCE [LARGE SCALE GENOMIC DNA]</scope>
    <source>
        <strain evidence="2 3">BG8</strain>
    </source>
</reference>
<name>H8GPG1_METAL</name>
<dbReference type="InterPro" id="IPR002686">
    <property type="entry name" value="Transposase_17"/>
</dbReference>
<evidence type="ECO:0000313" key="3">
    <source>
        <dbReference type="Proteomes" id="UP000005090"/>
    </source>
</evidence>
<dbReference type="EMBL" id="CM001475">
    <property type="protein sequence ID" value="EIC30907.1"/>
    <property type="molecule type" value="Genomic_DNA"/>
</dbReference>
<dbReference type="PANTHER" id="PTHR36966">
    <property type="entry name" value="REP-ASSOCIATED TYROSINE TRANSPOSASE"/>
    <property type="match status" value="1"/>
</dbReference>
<dbReference type="SUPFAM" id="SSF143422">
    <property type="entry name" value="Transposase IS200-like"/>
    <property type="match status" value="1"/>
</dbReference>
<evidence type="ECO:0000313" key="2">
    <source>
        <dbReference type="EMBL" id="EIC30907.1"/>
    </source>
</evidence>
<sequence length="179" mass="21173">MGRSRYTIYEQQAPHFLTCTINNWISIFTRPETVQVILDALAYRQEQRNLKIYAYVILENHLHLIAQSTALAAEISSFKSWTAKCLLNVLKAQKAERILKQLTFYKKAHKKDREYQVWEEGSHPQQIQNHEMMLQKIEYIHHNPVKRGYVDNPVHWRNSSARNYAGEDGVLKIDTDWFN</sequence>
<dbReference type="GO" id="GO:0004803">
    <property type="term" value="F:transposase activity"/>
    <property type="evidence" value="ECO:0007669"/>
    <property type="project" value="InterPro"/>
</dbReference>
<evidence type="ECO:0000259" key="1">
    <source>
        <dbReference type="SMART" id="SM01321"/>
    </source>
</evidence>
<gene>
    <name evidence="2" type="ORF">Metal_3237</name>
</gene>
<dbReference type="PANTHER" id="PTHR36966:SF1">
    <property type="entry name" value="REP-ASSOCIATED TYROSINE TRANSPOSASE"/>
    <property type="match status" value="1"/>
</dbReference>
<dbReference type="GO" id="GO:0043565">
    <property type="term" value="F:sequence-specific DNA binding"/>
    <property type="evidence" value="ECO:0007669"/>
    <property type="project" value="TreeGrafter"/>
</dbReference>